<organism evidence="10 15">
    <name type="scientific">Wallemia mellicola</name>
    <dbReference type="NCBI Taxonomy" id="1708541"/>
    <lineage>
        <taxon>Eukaryota</taxon>
        <taxon>Fungi</taxon>
        <taxon>Dikarya</taxon>
        <taxon>Basidiomycota</taxon>
        <taxon>Wallemiomycotina</taxon>
        <taxon>Wallemiomycetes</taxon>
        <taxon>Wallemiales</taxon>
        <taxon>Wallemiaceae</taxon>
        <taxon>Wallemia</taxon>
    </lineage>
</organism>
<dbReference type="Gene3D" id="1.20.1280.290">
    <property type="match status" value="2"/>
</dbReference>
<feature type="transmembrane region" description="Helical" evidence="8">
    <location>
        <begin position="37"/>
        <end position="59"/>
    </location>
</feature>
<dbReference type="InterPro" id="IPR051415">
    <property type="entry name" value="LAAT-1"/>
</dbReference>
<evidence type="ECO:0000256" key="3">
    <source>
        <dbReference type="ARBA" id="ARBA00022989"/>
    </source>
</evidence>
<evidence type="ECO:0008006" key="19">
    <source>
        <dbReference type="Google" id="ProtNLM"/>
    </source>
</evidence>
<dbReference type="OMA" id="NDRLEWI"/>
<feature type="transmembrane region" description="Helical" evidence="8">
    <location>
        <begin position="65"/>
        <end position="85"/>
    </location>
</feature>
<feature type="region of interest" description="Disordered" evidence="7">
    <location>
        <begin position="117"/>
        <end position="140"/>
    </location>
</feature>
<dbReference type="EMBL" id="SPRO01000061">
    <property type="protein sequence ID" value="TIC25151.1"/>
    <property type="molecule type" value="Genomic_DNA"/>
</dbReference>
<dbReference type="EMBL" id="SPRC01000058">
    <property type="protein sequence ID" value="TIB75743.1"/>
    <property type="molecule type" value="Genomic_DNA"/>
</dbReference>
<evidence type="ECO:0000256" key="7">
    <source>
        <dbReference type="SAM" id="MobiDB-lite"/>
    </source>
</evidence>
<dbReference type="Proteomes" id="UP000305647">
    <property type="component" value="Unassembled WGS sequence"/>
</dbReference>
<dbReference type="AlphaFoldDB" id="A0A4T0NIZ2"/>
<evidence type="ECO:0000256" key="2">
    <source>
        <dbReference type="ARBA" id="ARBA00022692"/>
    </source>
</evidence>
<comment type="caution">
    <text evidence="10">The sequence shown here is derived from an EMBL/GenBank/DDBJ whole genome shotgun (WGS) entry which is preliminary data.</text>
</comment>
<keyword evidence="2 8" id="KW-0812">Transmembrane</keyword>
<dbReference type="Proteomes" id="UP000310685">
    <property type="component" value="Unassembled WGS sequence"/>
</dbReference>
<sequence length="284" mass="32165">MITSTEIFGLLSVFSWLCAQIPQCYKNYRLKSIEGLSLEFIVSWLIGDLLNVVGCIFSNQLRFQLVLSIWFVFVDIILTQQYISYKDTQDERGRPVTRMLTHRQTVSLSINRVATRPPLTNKGAKRSQTHSVQRTGRSTSRSRSIASLLILTMTLGVSAAPTITPSQVNSEISATVGKLSSWACVTFYLSSRMPQIYYNYQRKSVEGLSVYLFIFALLGNSCYTLSIMTSPQLHQSRPLAVEYLLKSLPFLIGSFGTILFDIIIILQVIIYKNNYTSEERQPLL</sequence>
<dbReference type="GO" id="GO:0015174">
    <property type="term" value="F:basic amino acid transmembrane transporter activity"/>
    <property type="evidence" value="ECO:0007669"/>
    <property type="project" value="TreeGrafter"/>
</dbReference>
<dbReference type="FunFam" id="1.20.1280.290:FF:000009">
    <property type="entry name" value="PQ loop repeat family protein"/>
    <property type="match status" value="1"/>
</dbReference>
<comment type="subcellular location">
    <subcellularLocation>
        <location evidence="1">Membrane</location>
        <topology evidence="1">Multi-pass membrane protein</topology>
    </subcellularLocation>
</comment>
<dbReference type="GO" id="GO:0000329">
    <property type="term" value="C:fungal-type vacuole membrane"/>
    <property type="evidence" value="ECO:0007669"/>
    <property type="project" value="TreeGrafter"/>
</dbReference>
<evidence type="ECO:0000313" key="17">
    <source>
        <dbReference type="Proteomes" id="UP000310685"/>
    </source>
</evidence>
<evidence type="ECO:0000313" key="14">
    <source>
        <dbReference type="Proteomes" id="UP000305647"/>
    </source>
</evidence>
<dbReference type="EMBL" id="SPRW01000062">
    <property type="protein sequence ID" value="TIC61379.1"/>
    <property type="molecule type" value="Genomic_DNA"/>
</dbReference>
<accession>A0A4T0NIZ2</accession>
<dbReference type="Proteomes" id="UP000307169">
    <property type="component" value="Unassembled WGS sequence"/>
</dbReference>
<evidence type="ECO:0000256" key="5">
    <source>
        <dbReference type="ARBA" id="ARBA00038039"/>
    </source>
</evidence>
<evidence type="ECO:0000313" key="13">
    <source>
        <dbReference type="EMBL" id="TIC62707.1"/>
    </source>
</evidence>
<dbReference type="PANTHER" id="PTHR16201">
    <property type="entry name" value="SEVEN TRANSMEMBRANE PROTEIN 1-RELATED"/>
    <property type="match status" value="1"/>
</dbReference>
<dbReference type="GO" id="GO:0034488">
    <property type="term" value="P:basic amino acid transmembrane export from vacuole"/>
    <property type="evidence" value="ECO:0007669"/>
    <property type="project" value="TreeGrafter"/>
</dbReference>
<reference evidence="14 15" key="1">
    <citation type="submission" date="2019-03" db="EMBL/GenBank/DDBJ databases">
        <title>Sequencing 25 genomes of Wallemia mellicola.</title>
        <authorList>
            <person name="Gostincar C."/>
        </authorList>
    </citation>
    <scope>NUCLEOTIDE SEQUENCE [LARGE SCALE GENOMIC DNA]</scope>
    <source>
        <strain evidence="10 15">EXF-1262</strain>
        <strain evidence="12 16">EXF-1274</strain>
        <strain evidence="9 17">EXF-6152</strain>
        <strain evidence="13 18">EXF-757</strain>
        <strain evidence="11 14">EXF-8738</strain>
    </source>
</reference>
<dbReference type="Proteomes" id="UP000309601">
    <property type="component" value="Unassembled WGS sequence"/>
</dbReference>
<evidence type="ECO:0000313" key="9">
    <source>
        <dbReference type="EMBL" id="TIB75743.1"/>
    </source>
</evidence>
<protein>
    <recommendedName>
        <fullName evidence="19">PQ-loop-domain-containing protein</fullName>
    </recommendedName>
</protein>
<dbReference type="Pfam" id="PF04193">
    <property type="entry name" value="PQ-loop"/>
    <property type="match status" value="2"/>
</dbReference>
<evidence type="ECO:0000313" key="10">
    <source>
        <dbReference type="EMBL" id="TIB96487.1"/>
    </source>
</evidence>
<evidence type="ECO:0000313" key="11">
    <source>
        <dbReference type="EMBL" id="TIC25151.1"/>
    </source>
</evidence>
<comment type="catalytic activity">
    <reaction evidence="6">
        <text>L-histidine(out) + L-arginine(in) = L-histidine(in) + L-arginine(out)</text>
        <dbReference type="Rhea" id="RHEA:71063"/>
        <dbReference type="ChEBI" id="CHEBI:32682"/>
        <dbReference type="ChEBI" id="CHEBI:57595"/>
    </reaction>
</comment>
<evidence type="ECO:0000256" key="8">
    <source>
        <dbReference type="SAM" id="Phobius"/>
    </source>
</evidence>
<name>A0A4T0NIZ2_9BASI</name>
<dbReference type="Proteomes" id="UP000310708">
    <property type="component" value="Unassembled WGS sequence"/>
</dbReference>
<gene>
    <name evidence="13" type="ORF">E3Q01_03804</name>
    <name evidence="12" type="ORF">E3Q02_03934</name>
    <name evidence="11" type="ORF">E3Q10_03846</name>
    <name evidence="10" type="ORF">E3Q17_03839</name>
    <name evidence="9" type="ORF">E3Q22_03882</name>
</gene>
<keyword evidence="3 8" id="KW-1133">Transmembrane helix</keyword>
<comment type="similarity">
    <text evidence="5">Belongs to the laat-1 family.</text>
</comment>
<dbReference type="InterPro" id="IPR006603">
    <property type="entry name" value="PQ-loop_rpt"/>
</dbReference>
<dbReference type="EMBL" id="SPRH01000063">
    <property type="protein sequence ID" value="TIB96487.1"/>
    <property type="molecule type" value="Genomic_DNA"/>
</dbReference>
<evidence type="ECO:0000313" key="16">
    <source>
        <dbReference type="Proteomes" id="UP000309601"/>
    </source>
</evidence>
<keyword evidence="4 8" id="KW-0472">Membrane</keyword>
<dbReference type="SMART" id="SM00679">
    <property type="entry name" value="CTNS"/>
    <property type="match status" value="2"/>
</dbReference>
<evidence type="ECO:0000256" key="1">
    <source>
        <dbReference type="ARBA" id="ARBA00004141"/>
    </source>
</evidence>
<feature type="transmembrane region" description="Helical" evidence="8">
    <location>
        <begin position="248"/>
        <end position="271"/>
    </location>
</feature>
<dbReference type="EMBL" id="SPRX01000063">
    <property type="protein sequence ID" value="TIC62707.1"/>
    <property type="molecule type" value="Genomic_DNA"/>
</dbReference>
<proteinExistence type="inferred from homology"/>
<evidence type="ECO:0000256" key="6">
    <source>
        <dbReference type="ARBA" id="ARBA00050768"/>
    </source>
</evidence>
<feature type="transmembrane region" description="Helical" evidence="8">
    <location>
        <begin position="210"/>
        <end position="228"/>
    </location>
</feature>
<evidence type="ECO:0000313" key="18">
    <source>
        <dbReference type="Proteomes" id="UP000310708"/>
    </source>
</evidence>
<dbReference type="PANTHER" id="PTHR16201:SF34">
    <property type="entry name" value="LYSOSOMAL AMINO ACID TRANSPORTER 1"/>
    <property type="match status" value="1"/>
</dbReference>
<evidence type="ECO:0000256" key="4">
    <source>
        <dbReference type="ARBA" id="ARBA00023136"/>
    </source>
</evidence>
<evidence type="ECO:0000313" key="12">
    <source>
        <dbReference type="EMBL" id="TIC61379.1"/>
    </source>
</evidence>
<evidence type="ECO:0000313" key="15">
    <source>
        <dbReference type="Proteomes" id="UP000307169"/>
    </source>
</evidence>